<feature type="chain" id="PRO_5039419704" evidence="4">
    <location>
        <begin position="30"/>
        <end position="385"/>
    </location>
</feature>
<keyword evidence="7" id="KW-1185">Reference proteome</keyword>
<feature type="compositionally biased region" description="Low complexity" evidence="3">
    <location>
        <begin position="34"/>
        <end position="66"/>
    </location>
</feature>
<comment type="caution">
    <text evidence="6">The sequence shown here is derived from an EMBL/GenBank/DDBJ whole genome shotgun (WGS) entry which is preliminary data.</text>
</comment>
<dbReference type="Gene3D" id="3.20.20.370">
    <property type="entry name" value="Glycoside hydrolase/deacetylase"/>
    <property type="match status" value="1"/>
</dbReference>
<feature type="signal peptide" evidence="4">
    <location>
        <begin position="1"/>
        <end position="29"/>
    </location>
</feature>
<feature type="region of interest" description="Disordered" evidence="3">
    <location>
        <begin position="34"/>
        <end position="87"/>
    </location>
</feature>
<dbReference type="eggNOG" id="COG0726">
    <property type="taxonomic scope" value="Bacteria"/>
</dbReference>
<dbReference type="SUPFAM" id="SSF88713">
    <property type="entry name" value="Glycoside hydrolase/deacetylase"/>
    <property type="match status" value="1"/>
</dbReference>
<evidence type="ECO:0000256" key="1">
    <source>
        <dbReference type="ARBA" id="ARBA00022723"/>
    </source>
</evidence>
<dbReference type="InterPro" id="IPR050248">
    <property type="entry name" value="Polysacc_deacetylase_ArnD"/>
</dbReference>
<evidence type="ECO:0000313" key="6">
    <source>
        <dbReference type="EMBL" id="GAB96171.1"/>
    </source>
</evidence>
<dbReference type="RefSeq" id="WP_006592703.1">
    <property type="nucleotide sequence ID" value="NZ_BAHD01000032.1"/>
</dbReference>
<accession>K6WQQ8</accession>
<dbReference type="STRING" id="1184609.KILIM_032_00570"/>
<evidence type="ECO:0000256" key="3">
    <source>
        <dbReference type="SAM" id="MobiDB-lite"/>
    </source>
</evidence>
<dbReference type="InterPro" id="IPR011330">
    <property type="entry name" value="Glyco_hydro/deAcase_b/a-brl"/>
</dbReference>
<evidence type="ECO:0000313" key="7">
    <source>
        <dbReference type="Proteomes" id="UP000008366"/>
    </source>
</evidence>
<dbReference type="PROSITE" id="PS51257">
    <property type="entry name" value="PROKAR_LIPOPROTEIN"/>
    <property type="match status" value="1"/>
</dbReference>
<feature type="domain" description="NodB homology" evidence="5">
    <location>
        <begin position="202"/>
        <end position="382"/>
    </location>
</feature>
<gene>
    <name evidence="6" type="ORF">KILIM_032_00570</name>
</gene>
<dbReference type="GO" id="GO:0016810">
    <property type="term" value="F:hydrolase activity, acting on carbon-nitrogen (but not peptide) bonds"/>
    <property type="evidence" value="ECO:0007669"/>
    <property type="project" value="InterPro"/>
</dbReference>
<dbReference type="Proteomes" id="UP000008366">
    <property type="component" value="Unassembled WGS sequence"/>
</dbReference>
<dbReference type="InterPro" id="IPR002509">
    <property type="entry name" value="NODB_dom"/>
</dbReference>
<dbReference type="PANTHER" id="PTHR10587">
    <property type="entry name" value="GLYCOSYL TRANSFERASE-RELATED"/>
    <property type="match status" value="1"/>
</dbReference>
<dbReference type="GO" id="GO:0005975">
    <property type="term" value="P:carbohydrate metabolic process"/>
    <property type="evidence" value="ECO:0007669"/>
    <property type="project" value="InterPro"/>
</dbReference>
<dbReference type="PANTHER" id="PTHR10587:SF133">
    <property type="entry name" value="CHITIN DEACETYLASE 1-RELATED"/>
    <property type="match status" value="1"/>
</dbReference>
<dbReference type="GO" id="GO:0016020">
    <property type="term" value="C:membrane"/>
    <property type="evidence" value="ECO:0007669"/>
    <property type="project" value="TreeGrafter"/>
</dbReference>
<dbReference type="PROSITE" id="PS51677">
    <property type="entry name" value="NODB"/>
    <property type="match status" value="1"/>
</dbReference>
<protein>
    <submittedName>
        <fullName evidence="6">Putative polysaccharide deacetylase</fullName>
    </submittedName>
</protein>
<keyword evidence="4" id="KW-0732">Signal</keyword>
<dbReference type="OrthoDB" id="9797391at2"/>
<dbReference type="EMBL" id="BAHD01000032">
    <property type="protein sequence ID" value="GAB96171.1"/>
    <property type="molecule type" value="Genomic_DNA"/>
</dbReference>
<reference evidence="6 7" key="1">
    <citation type="submission" date="2012-08" db="EMBL/GenBank/DDBJ databases">
        <title>Whole genome shotgun sequence of Kineosphaera limosa NBRC 100340.</title>
        <authorList>
            <person name="Yoshida I."/>
            <person name="Isaki S."/>
            <person name="Hosoyama A."/>
            <person name="Tsuchikane K."/>
            <person name="Katsumata H."/>
            <person name="Ando Y."/>
            <person name="Ohji S."/>
            <person name="Hamada M."/>
            <person name="Tamura T."/>
            <person name="Yamazoe A."/>
            <person name="Yamazaki S."/>
            <person name="Fujita N."/>
        </authorList>
    </citation>
    <scope>NUCLEOTIDE SEQUENCE [LARGE SCALE GENOMIC DNA]</scope>
    <source>
        <strain evidence="6 7">NBRC 100340</strain>
    </source>
</reference>
<evidence type="ECO:0000256" key="2">
    <source>
        <dbReference type="ARBA" id="ARBA00022801"/>
    </source>
</evidence>
<evidence type="ECO:0000256" key="4">
    <source>
        <dbReference type="SAM" id="SignalP"/>
    </source>
</evidence>
<sequence>MPRTSRGWRWGHGLAAFASLSLLCACASAAPAPTADASGSASPGATSTTAAPTPTSAAPSAAPTSAKTSETGRPSTPVGRSSARVSLHAPGYDAPGALVAAVATVDDTSKRTVTFDVTIPNGSAACSGPTWRHSGGVSQACWITLPPTAGKATIFATADLTDNTGTARTAPGKLDIRAKGVPTQPVDDARRDTISRCGNTTDRVWLTFDDQFSSTKRMRAMLAVLKAKNVRGQFFAVGTWANANPSMIAEIRAAGHLVENHTLSHEPLSSLADRALRAQIAGGPAGDPPRLMRPGYGAGGYAARVVDIAADLGFQTCYWTVDPRDWDGPTADQLIERVIHGDARTPPVEAGGVVLMHMTGKHTTQALPGLIDAIRAKGLTLDPLQ</sequence>
<dbReference type="GO" id="GO:0046872">
    <property type="term" value="F:metal ion binding"/>
    <property type="evidence" value="ECO:0007669"/>
    <property type="project" value="UniProtKB-KW"/>
</dbReference>
<name>K6WQQ8_9MICO</name>
<evidence type="ECO:0000259" key="5">
    <source>
        <dbReference type="PROSITE" id="PS51677"/>
    </source>
</evidence>
<dbReference type="CDD" id="cd10917">
    <property type="entry name" value="CE4_NodB_like_6s_7s"/>
    <property type="match status" value="1"/>
</dbReference>
<dbReference type="Pfam" id="PF01522">
    <property type="entry name" value="Polysacc_deac_1"/>
    <property type="match status" value="1"/>
</dbReference>
<dbReference type="AlphaFoldDB" id="K6WQQ8"/>
<keyword evidence="1" id="KW-0479">Metal-binding</keyword>
<proteinExistence type="predicted"/>
<organism evidence="6 7">
    <name type="scientific">Kineosphaera limosa NBRC 100340</name>
    <dbReference type="NCBI Taxonomy" id="1184609"/>
    <lineage>
        <taxon>Bacteria</taxon>
        <taxon>Bacillati</taxon>
        <taxon>Actinomycetota</taxon>
        <taxon>Actinomycetes</taxon>
        <taxon>Micrococcales</taxon>
        <taxon>Dermatophilaceae</taxon>
        <taxon>Kineosphaera</taxon>
    </lineage>
</organism>
<keyword evidence="2" id="KW-0378">Hydrolase</keyword>